<keyword evidence="5 10" id="KW-0999">Mitochondrion inner membrane</keyword>
<keyword evidence="7 10" id="KW-0496">Mitochondrion</keyword>
<keyword evidence="14" id="KW-1185">Reference proteome</keyword>
<dbReference type="Gene3D" id="1.10.287.20">
    <property type="entry name" value="Ubiquinol-cytochrome C reductase hinge domain"/>
    <property type="match status" value="1"/>
</dbReference>
<evidence type="ECO:0000256" key="2">
    <source>
        <dbReference type="ARBA" id="ARBA00006498"/>
    </source>
</evidence>
<dbReference type="OrthoDB" id="405848at2759"/>
<feature type="disulfide bond" evidence="11">
    <location>
        <begin position="30"/>
        <end position="44"/>
    </location>
</feature>
<evidence type="ECO:0000256" key="8">
    <source>
        <dbReference type="ARBA" id="ARBA00023136"/>
    </source>
</evidence>
<dbReference type="STRING" id="448386.A0A2V3IWG8"/>
<dbReference type="PANTHER" id="PTHR15336:SF0">
    <property type="entry name" value="CYTOCHROME B-C1 COMPLEX SUBUNIT 6, MITOCHONDRIAL"/>
    <property type="match status" value="1"/>
</dbReference>
<dbReference type="InterPro" id="IPR036811">
    <property type="entry name" value="Ubol_cytC_Rdtase_hinge_dom_sf"/>
</dbReference>
<dbReference type="SUPFAM" id="SSF81531">
    <property type="entry name" value="Non-heme 11 kDa protein of cytochrome bc1 complex (Ubiquinol-cytochrome c reductase)"/>
    <property type="match status" value="1"/>
</dbReference>
<comment type="similarity">
    <text evidence="2 10">Belongs to the UQCRH/QCR6 family.</text>
</comment>
<gene>
    <name evidence="13" type="ORF">BWQ96_03721</name>
</gene>
<dbReference type="GO" id="GO:0005743">
    <property type="term" value="C:mitochondrial inner membrane"/>
    <property type="evidence" value="ECO:0007669"/>
    <property type="project" value="UniProtKB-SubCell"/>
</dbReference>
<evidence type="ECO:0000256" key="11">
    <source>
        <dbReference type="PIRSR" id="PIRSR000019-1"/>
    </source>
</evidence>
<evidence type="ECO:0000256" key="7">
    <source>
        <dbReference type="ARBA" id="ARBA00023128"/>
    </source>
</evidence>
<evidence type="ECO:0000256" key="5">
    <source>
        <dbReference type="ARBA" id="ARBA00022792"/>
    </source>
</evidence>
<protein>
    <recommendedName>
        <fullName evidence="10">Cytochrome b-c1 complex subunit 6</fullName>
    </recommendedName>
</protein>
<dbReference type="InterPro" id="IPR003422">
    <property type="entry name" value="Cyt_b-c1_6"/>
</dbReference>
<sequence length="68" mass="7797">MDDDPVDPKPQIEENCRPKCTKQWSEYEACIGRVENDTTGEAHCTGQFLDFWKCIDKCATPKLFATLK</sequence>
<dbReference type="EMBL" id="NBIV01000037">
    <property type="protein sequence ID" value="PXF46486.1"/>
    <property type="molecule type" value="Genomic_DNA"/>
</dbReference>
<dbReference type="PIRSF" id="PIRSF000019">
    <property type="entry name" value="Bc1_11K"/>
    <property type="match status" value="1"/>
</dbReference>
<keyword evidence="8 10" id="KW-0472">Membrane</keyword>
<keyword evidence="4 10" id="KW-0679">Respiratory chain</keyword>
<evidence type="ECO:0000256" key="4">
    <source>
        <dbReference type="ARBA" id="ARBA00022660"/>
    </source>
</evidence>
<dbReference type="Proteomes" id="UP000247409">
    <property type="component" value="Unassembled WGS sequence"/>
</dbReference>
<dbReference type="Pfam" id="PF02320">
    <property type="entry name" value="UCR_hinge"/>
    <property type="match status" value="1"/>
</dbReference>
<dbReference type="InterPro" id="IPR023184">
    <property type="entry name" value="Ubol_cytC_Rdtase_hinge_dom"/>
</dbReference>
<comment type="caution">
    <text evidence="13">The sequence shown here is derived from an EMBL/GenBank/DDBJ whole genome shotgun (WGS) entry which is preliminary data.</text>
</comment>
<evidence type="ECO:0000313" key="13">
    <source>
        <dbReference type="EMBL" id="PXF46486.1"/>
    </source>
</evidence>
<feature type="domain" description="Ubiquinol-cytochrome C reductase hinge" evidence="12">
    <location>
        <begin position="7"/>
        <end position="68"/>
    </location>
</feature>
<evidence type="ECO:0000256" key="6">
    <source>
        <dbReference type="ARBA" id="ARBA00022982"/>
    </source>
</evidence>
<keyword evidence="3 10" id="KW-0813">Transport</keyword>
<evidence type="ECO:0000256" key="9">
    <source>
        <dbReference type="ARBA" id="ARBA00023157"/>
    </source>
</evidence>
<reference evidence="13 14" key="1">
    <citation type="journal article" date="2018" name="Mol. Biol. Evol.">
        <title>Analysis of the draft genome of the red seaweed Gracilariopsis chorda provides insights into genome size evolution in Rhodophyta.</title>
        <authorList>
            <person name="Lee J."/>
            <person name="Yang E.C."/>
            <person name="Graf L."/>
            <person name="Yang J.H."/>
            <person name="Qiu H."/>
            <person name="Zel Zion U."/>
            <person name="Chan C.X."/>
            <person name="Stephens T.G."/>
            <person name="Weber A.P.M."/>
            <person name="Boo G.H."/>
            <person name="Boo S.M."/>
            <person name="Kim K.M."/>
            <person name="Shin Y."/>
            <person name="Jung M."/>
            <person name="Lee S.J."/>
            <person name="Yim H.S."/>
            <person name="Lee J.H."/>
            <person name="Bhattacharya D."/>
            <person name="Yoon H.S."/>
        </authorList>
    </citation>
    <scope>NUCLEOTIDE SEQUENCE [LARGE SCALE GENOMIC DNA]</scope>
    <source>
        <strain evidence="13 14">SKKU-2015</strain>
        <tissue evidence="13">Whole body</tissue>
    </source>
</reference>
<evidence type="ECO:0000313" key="14">
    <source>
        <dbReference type="Proteomes" id="UP000247409"/>
    </source>
</evidence>
<evidence type="ECO:0000256" key="10">
    <source>
        <dbReference type="PIRNR" id="PIRNR000019"/>
    </source>
</evidence>
<keyword evidence="6 10" id="KW-0249">Electron transport</keyword>
<dbReference type="PANTHER" id="PTHR15336">
    <property type="entry name" value="UBIQUINOL-CYTOCHROME C REDUCTASE COMPLEX 7.8 KDA PROTEIN"/>
    <property type="match status" value="1"/>
</dbReference>
<accession>A0A2V3IWG8</accession>
<dbReference type="GO" id="GO:0006122">
    <property type="term" value="P:mitochondrial electron transport, ubiquinol to cytochrome c"/>
    <property type="evidence" value="ECO:0007669"/>
    <property type="project" value="InterPro"/>
</dbReference>
<name>A0A2V3IWG8_9FLOR</name>
<feature type="disulfide bond" evidence="11">
    <location>
        <begin position="16"/>
        <end position="58"/>
    </location>
</feature>
<evidence type="ECO:0000256" key="1">
    <source>
        <dbReference type="ARBA" id="ARBA00004137"/>
    </source>
</evidence>
<evidence type="ECO:0000259" key="12">
    <source>
        <dbReference type="Pfam" id="PF02320"/>
    </source>
</evidence>
<keyword evidence="9 11" id="KW-1015">Disulfide bond</keyword>
<proteinExistence type="inferred from homology"/>
<organism evidence="13 14">
    <name type="scientific">Gracilariopsis chorda</name>
    <dbReference type="NCBI Taxonomy" id="448386"/>
    <lineage>
        <taxon>Eukaryota</taxon>
        <taxon>Rhodophyta</taxon>
        <taxon>Florideophyceae</taxon>
        <taxon>Rhodymeniophycidae</taxon>
        <taxon>Gracilariales</taxon>
        <taxon>Gracilariaceae</taxon>
        <taxon>Gracilariopsis</taxon>
    </lineage>
</organism>
<dbReference type="FunFam" id="1.10.287.20:FF:000001">
    <property type="entry name" value="Cytochrome b-c1 complex subunit 6"/>
    <property type="match status" value="1"/>
</dbReference>
<comment type="function">
    <text evidence="10">Component of the ubiquinol-cytochrome c oxidoreductase, a multisubunit transmembrane complex that is part of the mitochondrial electron transport chain which drives oxidative phosphorylation.</text>
</comment>
<dbReference type="AlphaFoldDB" id="A0A2V3IWG8"/>
<comment type="subcellular location">
    <subcellularLocation>
        <location evidence="1">Mitochondrion inner membrane</location>
        <topology evidence="1">Peripheral membrane protein</topology>
        <orientation evidence="1">Intermembrane side</orientation>
    </subcellularLocation>
</comment>
<evidence type="ECO:0000256" key="3">
    <source>
        <dbReference type="ARBA" id="ARBA00022448"/>
    </source>
</evidence>